<comment type="similarity">
    <text evidence="3">Belongs to the peptidase S9C family.</text>
</comment>
<sequence length="761" mass="83186">MYEETHSAMKEEYASLSKLLMEFVNISKIEKAWVCKSGNDSKAIYSASQPNILANSNRKFILSATIHVSGTSPVDFQWSPFPVEVSGASTILPSPSGSKLLIVRNSDDDSPTKFEIWGPSDLEKEFLVPQAVHGSLFTDAWFEGVSWNFDETLIAYVAEEPTPLKPTFNNFGYTSTSTSNKSCTESPFDLALISKLIIKLNTSALGGYKSSIIYLLCSGEVRAVEGINKALSVGQVVWVPATFASQQHLVVVGWSAEPRKLGMKYCTNRPCALYAVTCPFNKLEDIKSDLKSNADDDSNAVVLTKGISSAFCPRFSPDGRFLVFLSAKSAVESGAHNAIFSLHRADWQSDGKPNALQIVDVVPVVMSAENGCFPGLYFPSILINPWLSDKRTMILSSIWRSTQVILSVDVESGNLSRITPHDSSSSWEFLSLDEDNIIAVCSSPVDIPQIKYGRLLKEQVPNAPWNWQDVPSPLFRCSKEVSSCLSSLQFCIMKIPVRSISENSTEGASKPFEAIFVSSTAKNDICNPLITVLHGGPHDVATSKFSKTLAFLASTGYNLLIVNYRGSLGFGEEALQSLPGNVGSQDVNDVLTAIDHVVGLKLAEPPRIAVFGGSHGGFLSAHLIGQAPEKFSVAAVWNPVCNLALMVGTTDIPDWCFVNAYGSDGKTYFTEAPSKDNLNILYDKSPISHVHKVKAPTLFLLGAQDLRVPVPDGLQYARALKERGIEVKVIMFPNDVHEISRPQSEVESFVNIALWFKNYCQ</sequence>
<evidence type="ECO:0000256" key="5">
    <source>
        <dbReference type="ARBA" id="ARBA00012917"/>
    </source>
</evidence>
<comment type="catalytic activity">
    <reaction evidence="1">
        <text>Cleavage of an N-acetyl or N-formyl amino acid from the N-terminus of a polypeptide.</text>
        <dbReference type="EC" id="3.4.19.1"/>
    </reaction>
</comment>
<dbReference type="PANTHER" id="PTHR42776">
    <property type="entry name" value="SERINE PEPTIDASE S9 FAMILY MEMBER"/>
    <property type="match status" value="1"/>
</dbReference>
<evidence type="ECO:0000256" key="2">
    <source>
        <dbReference type="ARBA" id="ARBA00004496"/>
    </source>
</evidence>
<evidence type="ECO:0000256" key="7">
    <source>
        <dbReference type="ARBA" id="ARBA00022801"/>
    </source>
</evidence>
<dbReference type="InterPro" id="IPR002471">
    <property type="entry name" value="Pept_S9_AS"/>
</dbReference>
<dbReference type="Pfam" id="PF00326">
    <property type="entry name" value="Peptidase_S9"/>
    <property type="match status" value="1"/>
</dbReference>
<dbReference type="EC" id="3.4.19.1" evidence="5"/>
<dbReference type="GO" id="GO:0008242">
    <property type="term" value="F:omega peptidase activity"/>
    <property type="evidence" value="ECO:0007669"/>
    <property type="project" value="UniProtKB-EC"/>
</dbReference>
<dbReference type="PANTHER" id="PTHR42776:SF4">
    <property type="entry name" value="ACYLAMINO-ACID-RELEASING ENZYME"/>
    <property type="match status" value="1"/>
</dbReference>
<dbReference type="Proteomes" id="UP000596660">
    <property type="component" value="Unplaced"/>
</dbReference>
<dbReference type="InterPro" id="IPR045550">
    <property type="entry name" value="AARE_N"/>
</dbReference>
<keyword evidence="7" id="KW-0378">Hydrolase</keyword>
<reference evidence="10" key="1">
    <citation type="journal article" date="2017" name="Nature">
        <title>The genome of Chenopodium quinoa.</title>
        <authorList>
            <person name="Jarvis D.E."/>
            <person name="Ho Y.S."/>
            <person name="Lightfoot D.J."/>
            <person name="Schmoeckel S.M."/>
            <person name="Li B."/>
            <person name="Borm T.J.A."/>
            <person name="Ohyanagi H."/>
            <person name="Mineta K."/>
            <person name="Michell C.T."/>
            <person name="Saber N."/>
            <person name="Kharbatia N.M."/>
            <person name="Rupper R.R."/>
            <person name="Sharp A.R."/>
            <person name="Dally N."/>
            <person name="Boughton B.A."/>
            <person name="Woo Y.H."/>
            <person name="Gao G."/>
            <person name="Schijlen E.G.W.M."/>
            <person name="Guo X."/>
            <person name="Momin A.A."/>
            <person name="Negrao S."/>
            <person name="Al-Babili S."/>
            <person name="Gehring C."/>
            <person name="Roessner U."/>
            <person name="Jung C."/>
            <person name="Murphy K."/>
            <person name="Arold S.T."/>
            <person name="Gojobori T."/>
            <person name="van der Linden C.G."/>
            <person name="van Loo E.N."/>
            <person name="Jellen E.N."/>
            <person name="Maughan P.J."/>
            <person name="Tester M."/>
        </authorList>
    </citation>
    <scope>NUCLEOTIDE SEQUENCE [LARGE SCALE GENOMIC DNA]</scope>
    <source>
        <strain evidence="10">cv. PI 614886</strain>
    </source>
</reference>
<dbReference type="InterPro" id="IPR001375">
    <property type="entry name" value="Peptidase_S9_cat"/>
</dbReference>
<dbReference type="SUPFAM" id="SSF53474">
    <property type="entry name" value="alpha/beta-Hydrolases"/>
    <property type="match status" value="1"/>
</dbReference>
<dbReference type="GO" id="GO:0004252">
    <property type="term" value="F:serine-type endopeptidase activity"/>
    <property type="evidence" value="ECO:0007669"/>
    <property type="project" value="InterPro"/>
</dbReference>
<dbReference type="Gramene" id="AUR62007946-RA">
    <property type="protein sequence ID" value="AUR62007946-RA:cds"/>
    <property type="gene ID" value="AUR62007946"/>
</dbReference>
<dbReference type="SUPFAM" id="SSF82171">
    <property type="entry name" value="DPP6 N-terminal domain-like"/>
    <property type="match status" value="1"/>
</dbReference>
<evidence type="ECO:0000313" key="11">
    <source>
        <dbReference type="Proteomes" id="UP000596660"/>
    </source>
</evidence>
<dbReference type="GO" id="GO:0005737">
    <property type="term" value="C:cytoplasm"/>
    <property type="evidence" value="ECO:0007669"/>
    <property type="project" value="UniProtKB-SubCell"/>
</dbReference>
<protein>
    <recommendedName>
        <fullName evidence="5">acylaminoacyl-peptidase</fullName>
        <ecNumber evidence="5">3.4.19.1</ecNumber>
    </recommendedName>
</protein>
<proteinExistence type="inferred from homology"/>
<feature type="domain" description="Peptidase S9 prolyl oligopeptidase catalytic" evidence="8">
    <location>
        <begin position="544"/>
        <end position="760"/>
    </location>
</feature>
<dbReference type="Pfam" id="PF19283">
    <property type="entry name" value="APEH_N"/>
    <property type="match status" value="1"/>
</dbReference>
<name>A0A803L7V7_CHEQI</name>
<evidence type="ECO:0000256" key="3">
    <source>
        <dbReference type="ARBA" id="ARBA00010040"/>
    </source>
</evidence>
<comment type="subunit">
    <text evidence="4">Homotetramer.</text>
</comment>
<organism evidence="10 11">
    <name type="scientific">Chenopodium quinoa</name>
    <name type="common">Quinoa</name>
    <dbReference type="NCBI Taxonomy" id="63459"/>
    <lineage>
        <taxon>Eukaryota</taxon>
        <taxon>Viridiplantae</taxon>
        <taxon>Streptophyta</taxon>
        <taxon>Embryophyta</taxon>
        <taxon>Tracheophyta</taxon>
        <taxon>Spermatophyta</taxon>
        <taxon>Magnoliopsida</taxon>
        <taxon>eudicotyledons</taxon>
        <taxon>Gunneridae</taxon>
        <taxon>Pentapetalae</taxon>
        <taxon>Caryophyllales</taxon>
        <taxon>Chenopodiaceae</taxon>
        <taxon>Chenopodioideae</taxon>
        <taxon>Atripliceae</taxon>
        <taxon>Chenopodium</taxon>
    </lineage>
</organism>
<dbReference type="OMA" id="NLLDFQW"/>
<evidence type="ECO:0000256" key="1">
    <source>
        <dbReference type="ARBA" id="ARBA00000721"/>
    </source>
</evidence>
<keyword evidence="6" id="KW-0963">Cytoplasm</keyword>
<dbReference type="FunFam" id="3.40.50.1820:FF:000146">
    <property type="entry name" value="Acylamino-acid-releasing enzyme"/>
    <property type="match status" value="1"/>
</dbReference>
<accession>A0A803L7V7</accession>
<dbReference type="EnsemblPlants" id="AUR62007946-RA">
    <property type="protein sequence ID" value="AUR62007946-RA:cds"/>
    <property type="gene ID" value="AUR62007946"/>
</dbReference>
<dbReference type="GO" id="GO:0006508">
    <property type="term" value="P:proteolysis"/>
    <property type="evidence" value="ECO:0007669"/>
    <property type="project" value="InterPro"/>
</dbReference>
<dbReference type="InterPro" id="IPR029058">
    <property type="entry name" value="AB_hydrolase_fold"/>
</dbReference>
<keyword evidence="11" id="KW-1185">Reference proteome</keyword>
<dbReference type="AlphaFoldDB" id="A0A803L7V7"/>
<evidence type="ECO:0000259" key="8">
    <source>
        <dbReference type="Pfam" id="PF00326"/>
    </source>
</evidence>
<comment type="subcellular location">
    <subcellularLocation>
        <location evidence="2">Cytoplasm</location>
    </subcellularLocation>
</comment>
<feature type="domain" description="Acylamino-acid-releasing enzyme N-terminal" evidence="9">
    <location>
        <begin position="5"/>
        <end position="481"/>
    </location>
</feature>
<dbReference type="PROSITE" id="PS00708">
    <property type="entry name" value="PRO_ENDOPEP_SER"/>
    <property type="match status" value="1"/>
</dbReference>
<evidence type="ECO:0000256" key="4">
    <source>
        <dbReference type="ARBA" id="ARBA00011881"/>
    </source>
</evidence>
<evidence type="ECO:0000256" key="6">
    <source>
        <dbReference type="ARBA" id="ARBA00022490"/>
    </source>
</evidence>
<evidence type="ECO:0000313" key="10">
    <source>
        <dbReference type="EnsemblPlants" id="AUR62007946-RA:cds"/>
    </source>
</evidence>
<reference evidence="10" key="2">
    <citation type="submission" date="2021-03" db="UniProtKB">
        <authorList>
            <consortium name="EnsemblPlants"/>
        </authorList>
    </citation>
    <scope>IDENTIFICATION</scope>
</reference>
<dbReference type="Gene3D" id="3.40.50.1820">
    <property type="entry name" value="alpha/beta hydrolase"/>
    <property type="match status" value="1"/>
</dbReference>
<evidence type="ECO:0000259" key="9">
    <source>
        <dbReference type="Pfam" id="PF19283"/>
    </source>
</evidence>